<gene>
    <name evidence="1" type="ORF">M514_26662</name>
</gene>
<sequence>MAVFSTTEAARASSCLPLALSLSRRLQIRKQSLELLIHQSHLLFQLSDTTIVTSCNVVRMCCSSDLLDSVYTIHALTIGGSCAAREQLLCFFHQVWES</sequence>
<dbReference type="EMBL" id="KL367633">
    <property type="protein sequence ID" value="KFD61175.1"/>
    <property type="molecule type" value="Genomic_DNA"/>
</dbReference>
<name>A0A085MVC9_9BILA</name>
<dbReference type="Proteomes" id="UP000030758">
    <property type="component" value="Unassembled WGS sequence"/>
</dbReference>
<protein>
    <submittedName>
        <fullName evidence="1">Uncharacterized protein</fullName>
    </submittedName>
</protein>
<proteinExistence type="predicted"/>
<accession>A0A085MVC9</accession>
<evidence type="ECO:0000313" key="1">
    <source>
        <dbReference type="EMBL" id="KFD61175.1"/>
    </source>
</evidence>
<organism evidence="1">
    <name type="scientific">Trichuris suis</name>
    <name type="common">pig whipworm</name>
    <dbReference type="NCBI Taxonomy" id="68888"/>
    <lineage>
        <taxon>Eukaryota</taxon>
        <taxon>Metazoa</taxon>
        <taxon>Ecdysozoa</taxon>
        <taxon>Nematoda</taxon>
        <taxon>Enoplea</taxon>
        <taxon>Dorylaimia</taxon>
        <taxon>Trichinellida</taxon>
        <taxon>Trichuridae</taxon>
        <taxon>Trichuris</taxon>
    </lineage>
</organism>
<reference evidence="1" key="1">
    <citation type="journal article" date="2014" name="Nat. Genet.">
        <title>Genome and transcriptome of the porcine whipworm Trichuris suis.</title>
        <authorList>
            <person name="Jex A.R."/>
            <person name="Nejsum P."/>
            <person name="Schwarz E.M."/>
            <person name="Hu L."/>
            <person name="Young N.D."/>
            <person name="Hall R.S."/>
            <person name="Korhonen P.K."/>
            <person name="Liao S."/>
            <person name="Thamsborg S."/>
            <person name="Xia J."/>
            <person name="Xu P."/>
            <person name="Wang S."/>
            <person name="Scheerlinck J.P."/>
            <person name="Hofmann A."/>
            <person name="Sternberg P.W."/>
            <person name="Wang J."/>
            <person name="Gasser R.B."/>
        </authorList>
    </citation>
    <scope>NUCLEOTIDE SEQUENCE [LARGE SCALE GENOMIC DNA]</scope>
    <source>
        <strain evidence="1">DCEP-RM93F</strain>
    </source>
</reference>
<dbReference type="AlphaFoldDB" id="A0A085MVC9"/>